<protein>
    <recommendedName>
        <fullName evidence="2">Flagellar basal-body rod protein FlgG</fullName>
    </recommendedName>
    <alternativeName>
        <fullName evidence="4">Distal rod protein</fullName>
    </alternativeName>
</protein>
<feature type="domain" description="Flagellar hook protein FlgE/F/G-like D1" evidence="7">
    <location>
        <begin position="107"/>
        <end position="170"/>
    </location>
</feature>
<feature type="domain" description="Flagellar basal-body/hook protein C-terminal" evidence="6">
    <location>
        <begin position="226"/>
        <end position="270"/>
    </location>
</feature>
<dbReference type="InterPro" id="IPR053967">
    <property type="entry name" value="LlgE_F_G-like_D1"/>
</dbReference>
<evidence type="ECO:0000259" key="6">
    <source>
        <dbReference type="Pfam" id="PF06429"/>
    </source>
</evidence>
<evidence type="ECO:0000256" key="1">
    <source>
        <dbReference type="ARBA" id="ARBA00009677"/>
    </source>
</evidence>
<evidence type="ECO:0000259" key="5">
    <source>
        <dbReference type="Pfam" id="PF00460"/>
    </source>
</evidence>
<dbReference type="AlphaFoldDB" id="A0A382PK41"/>
<dbReference type="Pfam" id="PF00460">
    <property type="entry name" value="Flg_bb_rod"/>
    <property type="match status" value="1"/>
</dbReference>
<accession>A0A382PK41</accession>
<dbReference type="GO" id="GO:0071978">
    <property type="term" value="P:bacterial-type flagellum-dependent swarming motility"/>
    <property type="evidence" value="ECO:0007669"/>
    <property type="project" value="TreeGrafter"/>
</dbReference>
<dbReference type="InterPro" id="IPR012834">
    <property type="entry name" value="FlgG_G_neg"/>
</dbReference>
<dbReference type="GO" id="GO:0009426">
    <property type="term" value="C:bacterial-type flagellum basal body, distal rod"/>
    <property type="evidence" value="ECO:0007669"/>
    <property type="project" value="InterPro"/>
</dbReference>
<evidence type="ECO:0000256" key="3">
    <source>
        <dbReference type="ARBA" id="ARBA00025933"/>
    </source>
</evidence>
<dbReference type="InterPro" id="IPR019776">
    <property type="entry name" value="Flagellar_basal_body_rod_CS"/>
</dbReference>
<dbReference type="InterPro" id="IPR010930">
    <property type="entry name" value="Flg_bb/hook_C_dom"/>
</dbReference>
<dbReference type="Pfam" id="PF06429">
    <property type="entry name" value="Flg_bbr_C"/>
    <property type="match status" value="1"/>
</dbReference>
<evidence type="ECO:0000259" key="7">
    <source>
        <dbReference type="Pfam" id="PF22692"/>
    </source>
</evidence>
<evidence type="ECO:0000313" key="8">
    <source>
        <dbReference type="EMBL" id="SVC73744.1"/>
    </source>
</evidence>
<dbReference type="PROSITE" id="PS00588">
    <property type="entry name" value="FLAGELLA_BB_ROD"/>
    <property type="match status" value="1"/>
</dbReference>
<gene>
    <name evidence="8" type="ORF">METZ01_LOCUS326598</name>
</gene>
<dbReference type="PANTHER" id="PTHR30435:SF19">
    <property type="entry name" value="FLAGELLAR BASAL-BODY ROD PROTEIN FLGG"/>
    <property type="match status" value="1"/>
</dbReference>
<dbReference type="InterPro" id="IPR037925">
    <property type="entry name" value="FlgE/F/G-like"/>
</dbReference>
<comment type="subunit">
    <text evidence="3">The basal body constitutes a major portion of the flagellar organelle and consists of four rings (L,P,S, and M) mounted on a central rod. The rod consists of about 26 subunits of FlgG in the distal portion, and FlgB, FlgC and FlgF are thought to build up the proximal portion of the rod with about 6 subunits each.</text>
</comment>
<sequence>VTDDSQLRTKFMDASLWVAKTGLNAQQTRMSVIANNLANVNTVGFKRDRPVFEDLLYQNIRQAGGQTGADTNAATGFMLGTGTRIVATEKIQAQGNMMSTENALDLAVEGPGFFQIVQADGTIAYSRDGGFKLSQEGELVTPQGLLLQPQIVVPAEAASVTVGTDGTVSVELANGGGNQQLGQIQLARFINGAGLEALGQNLFRETTSSGAPIVLVPGEQGAGEIAQGMLEASNVNVVEELVNMIETQRAYEINSKAISSVDSMLRFLNQNL</sequence>
<dbReference type="SUPFAM" id="SSF117143">
    <property type="entry name" value="Flagellar hook protein flgE"/>
    <property type="match status" value="1"/>
</dbReference>
<organism evidence="8">
    <name type="scientific">marine metagenome</name>
    <dbReference type="NCBI Taxonomy" id="408172"/>
    <lineage>
        <taxon>unclassified sequences</taxon>
        <taxon>metagenomes</taxon>
        <taxon>ecological metagenomes</taxon>
    </lineage>
</organism>
<dbReference type="NCBIfam" id="TIGR02488">
    <property type="entry name" value="flgG_G_neg"/>
    <property type="match status" value="1"/>
</dbReference>
<dbReference type="EMBL" id="UINC01107970">
    <property type="protein sequence ID" value="SVC73744.1"/>
    <property type="molecule type" value="Genomic_DNA"/>
</dbReference>
<evidence type="ECO:0000256" key="2">
    <source>
        <dbReference type="ARBA" id="ARBA00017948"/>
    </source>
</evidence>
<feature type="non-terminal residue" evidence="8">
    <location>
        <position position="1"/>
    </location>
</feature>
<proteinExistence type="inferred from homology"/>
<reference evidence="8" key="1">
    <citation type="submission" date="2018-05" db="EMBL/GenBank/DDBJ databases">
        <authorList>
            <person name="Lanie J.A."/>
            <person name="Ng W.-L."/>
            <person name="Kazmierczak K.M."/>
            <person name="Andrzejewski T.M."/>
            <person name="Davidsen T.M."/>
            <person name="Wayne K.J."/>
            <person name="Tettelin H."/>
            <person name="Glass J.I."/>
            <person name="Rusch D."/>
            <person name="Podicherti R."/>
            <person name="Tsui H.-C.T."/>
            <person name="Winkler M.E."/>
        </authorList>
    </citation>
    <scope>NUCLEOTIDE SEQUENCE</scope>
</reference>
<name>A0A382PK41_9ZZZZ</name>
<feature type="domain" description="Flagellar basal body rod protein N-terminal" evidence="5">
    <location>
        <begin position="18"/>
        <end position="46"/>
    </location>
</feature>
<dbReference type="PANTHER" id="PTHR30435">
    <property type="entry name" value="FLAGELLAR PROTEIN"/>
    <property type="match status" value="1"/>
</dbReference>
<dbReference type="NCBIfam" id="TIGR03506">
    <property type="entry name" value="FlgEFG_subfam"/>
    <property type="match status" value="2"/>
</dbReference>
<comment type="similarity">
    <text evidence="1">Belongs to the flagella basal body rod proteins family.</text>
</comment>
<dbReference type="Pfam" id="PF22692">
    <property type="entry name" value="LlgE_F_G_D1"/>
    <property type="match status" value="1"/>
</dbReference>
<dbReference type="InterPro" id="IPR001444">
    <property type="entry name" value="Flag_bb_rod_N"/>
</dbReference>
<evidence type="ECO:0000256" key="4">
    <source>
        <dbReference type="ARBA" id="ARBA00032912"/>
    </source>
</evidence>
<dbReference type="InterPro" id="IPR020013">
    <property type="entry name" value="Flagellar_FlgE/F/G"/>
</dbReference>